<name>A0ABU9BPF5_9BURK</name>
<protein>
    <submittedName>
        <fullName evidence="1">Uncharacterized protein</fullName>
    </submittedName>
</protein>
<dbReference type="InterPro" id="IPR027417">
    <property type="entry name" value="P-loop_NTPase"/>
</dbReference>
<comment type="caution">
    <text evidence="1">The sequence shown here is derived from an EMBL/GenBank/DDBJ whole genome shotgun (WGS) entry which is preliminary data.</text>
</comment>
<dbReference type="SUPFAM" id="SSF52540">
    <property type="entry name" value="P-loop containing nucleoside triphosphate hydrolases"/>
    <property type="match status" value="1"/>
</dbReference>
<dbReference type="SUPFAM" id="SSF53474">
    <property type="entry name" value="alpha/beta-Hydrolases"/>
    <property type="match status" value="1"/>
</dbReference>
<dbReference type="Gene3D" id="3.40.50.1820">
    <property type="entry name" value="alpha/beta hydrolase"/>
    <property type="match status" value="1"/>
</dbReference>
<dbReference type="Proteomes" id="UP001371218">
    <property type="component" value="Unassembled WGS sequence"/>
</dbReference>
<evidence type="ECO:0000313" key="2">
    <source>
        <dbReference type="Proteomes" id="UP001371218"/>
    </source>
</evidence>
<evidence type="ECO:0000313" key="1">
    <source>
        <dbReference type="EMBL" id="MEK8031841.1"/>
    </source>
</evidence>
<keyword evidence="2" id="KW-1185">Reference proteome</keyword>
<reference evidence="1 2" key="1">
    <citation type="submission" date="2024-04" db="EMBL/GenBank/DDBJ databases">
        <title>Novel species of the genus Ideonella isolated from streams.</title>
        <authorList>
            <person name="Lu H."/>
        </authorList>
    </citation>
    <scope>NUCLEOTIDE SEQUENCE [LARGE SCALE GENOMIC DNA]</scope>
    <source>
        <strain evidence="1 2">DXS29W</strain>
    </source>
</reference>
<dbReference type="EMBL" id="JBBUTG010000007">
    <property type="protein sequence ID" value="MEK8031841.1"/>
    <property type="molecule type" value="Genomic_DNA"/>
</dbReference>
<proteinExistence type="predicted"/>
<sequence length="732" mass="79669">MRSKTPAGGAGAILRAQQSDSGLEIRVNPSFVGQVSTEFAFYLYLAGQRIAARWYSGESCVTFSEASAPGRYTVTAFARSADGSQPAKRIGSVEFVTGGGATKVAAAEPRQVRSAPVPPPAYPMPRARPVDGVAELEAAVEPHAEQRLDVKVGAFVYPLLKQPAKGDSIFVVLGGAVPDRATIELPRFNRFSWRDDFPGTLVCAADPTLTLDPALRLGWYVGKSDDDVITGFARIIERLAQLLGVSLDKVYTYGSSGGGFAALQLAARLGRGVTAIAINAQTQVLDYSVKRSVDRFLSASLGGMPSDQARERFSTRLSAMAAWQQPQAAQARCLLVQNLDDPHHHERHFKPFCRLFDIAPDSVSDDGRMGSLLYHHDNGHGAEPRPMLGAILERAMRLKWPGDALTDSDESVGQAAQGRPDANAGAPVFVHIGLPKTGTTYLQRTFHEALGKPDQGPLQYPDVGFYNHQIAMYQPLGRFLPWKARETTSEASQRLRRALNRSDPRPMLLSAEALSALNAEGVHEFRTLLGGRRVERIIVTARPLATLLPSHWQQNMKQGGRGSLEAYARRILGAIDARESPAQMFCVLEAVRLWRAEFPDVSASVLVMDGGHTQNLLAFARMCGVGDDLRDHLLASVPLAAEQNLSFSVDECHRLLDINERIARGLLPLTARSEAMNNFFANRESGVSYAKPELPPELRAKAQRIDDQAFAELAGLPRLEVLRGSDQPIASS</sequence>
<accession>A0ABU9BPF5</accession>
<organism evidence="1 2">
    <name type="scientific">Ideonella lacteola</name>
    <dbReference type="NCBI Taxonomy" id="2984193"/>
    <lineage>
        <taxon>Bacteria</taxon>
        <taxon>Pseudomonadati</taxon>
        <taxon>Pseudomonadota</taxon>
        <taxon>Betaproteobacteria</taxon>
        <taxon>Burkholderiales</taxon>
        <taxon>Sphaerotilaceae</taxon>
        <taxon>Ideonella</taxon>
    </lineage>
</organism>
<dbReference type="RefSeq" id="WP_341426241.1">
    <property type="nucleotide sequence ID" value="NZ_JBBUTG010000007.1"/>
</dbReference>
<dbReference type="InterPro" id="IPR029058">
    <property type="entry name" value="AB_hydrolase_fold"/>
</dbReference>
<gene>
    <name evidence="1" type="ORF">AACH06_13520</name>
</gene>